<feature type="region of interest" description="Disordered" evidence="6">
    <location>
        <begin position="250"/>
        <end position="274"/>
    </location>
</feature>
<feature type="transmembrane region" description="Helical" evidence="7">
    <location>
        <begin position="62"/>
        <end position="82"/>
    </location>
</feature>
<dbReference type="Pfam" id="PF10277">
    <property type="entry name" value="Frag1"/>
    <property type="match status" value="1"/>
</dbReference>
<feature type="transmembrane region" description="Helical" evidence="7">
    <location>
        <begin position="94"/>
        <end position="115"/>
    </location>
</feature>
<dbReference type="WBParaSite" id="TREG1_41890.4">
    <property type="protein sequence ID" value="TREG1_41890.4"/>
    <property type="gene ID" value="TREG1_41890"/>
</dbReference>
<comment type="similarity">
    <text evidence="2">Belongs to the DRAM/TMEM150 family.</text>
</comment>
<feature type="transmembrane region" description="Helical" evidence="7">
    <location>
        <begin position="12"/>
        <end position="32"/>
    </location>
</feature>
<dbReference type="PANTHER" id="PTHR21324">
    <property type="entry name" value="FASTING-INDUCIBLE INTEGRAL MEMBRANE PROTEIN TM6P1-RELATED"/>
    <property type="match status" value="1"/>
</dbReference>
<keyword evidence="9" id="KW-1185">Reference proteome</keyword>
<protein>
    <recommendedName>
        <fullName evidence="8">CWH43-like N-terminal domain-containing protein</fullName>
    </recommendedName>
</protein>
<reference evidence="10 11" key="2">
    <citation type="submission" date="2023-11" db="UniProtKB">
        <authorList>
            <consortium name="WormBaseParasite"/>
        </authorList>
    </citation>
    <scope>IDENTIFICATION</scope>
</reference>
<evidence type="ECO:0000313" key="11">
    <source>
        <dbReference type="WBParaSite" id="TREG1_41890.2"/>
    </source>
</evidence>
<dbReference type="AlphaFoldDB" id="A0AA85JR38"/>
<feature type="transmembrane region" description="Helical" evidence="7">
    <location>
        <begin position="127"/>
        <end position="146"/>
    </location>
</feature>
<reference evidence="9" key="1">
    <citation type="submission" date="2022-06" db="EMBL/GenBank/DDBJ databases">
        <authorList>
            <person name="Berger JAMES D."/>
            <person name="Berger JAMES D."/>
        </authorList>
    </citation>
    <scope>NUCLEOTIDE SEQUENCE [LARGE SCALE GENOMIC DNA]</scope>
</reference>
<comment type="subcellular location">
    <subcellularLocation>
        <location evidence="1">Endomembrane system</location>
        <topology evidence="1">Multi-pass membrane protein</topology>
    </subcellularLocation>
</comment>
<name>A0AA85JR38_TRIRE</name>
<accession>A0AA85JR38</accession>
<evidence type="ECO:0000256" key="3">
    <source>
        <dbReference type="ARBA" id="ARBA00022692"/>
    </source>
</evidence>
<evidence type="ECO:0000256" key="7">
    <source>
        <dbReference type="SAM" id="Phobius"/>
    </source>
</evidence>
<sequence length="274" mass="30916">MTILCYRIGLEWIALLLALIMSTTFLLTYYISVYRGHVNAELPFISSTGAYPPESCIFAEGLNLAAFLSSFCAFLWYLIALERTKFMGIHQPTCLLKFMTILSLVAGIGLTMVGNFQQVNVELVHDIGAAMAFYGTTLYIFLCAYVSSRYLGTHWCIWILRLLLGIGSAIATILFSVCHLFSRIHFKGSQEESLTYRHPKQGGHSYYLCSTGSEWFAGLFNILFFTTWAYEFSNYALQMPKIVHKSPNGISEDVDSKSQIRGTDDAETSHRMIF</sequence>
<dbReference type="PANTHER" id="PTHR21324:SF2">
    <property type="entry name" value="EG:22E5.9 PROTEIN"/>
    <property type="match status" value="1"/>
</dbReference>
<evidence type="ECO:0000259" key="8">
    <source>
        <dbReference type="Pfam" id="PF10277"/>
    </source>
</evidence>
<keyword evidence="5 7" id="KW-0472">Membrane</keyword>
<dbReference type="InterPro" id="IPR019402">
    <property type="entry name" value="CWH43_N"/>
</dbReference>
<feature type="domain" description="CWH43-like N-terminal" evidence="8">
    <location>
        <begin position="11"/>
        <end position="234"/>
    </location>
</feature>
<organism evidence="9 10">
    <name type="scientific">Trichobilharzia regenti</name>
    <name type="common">Nasal bird schistosome</name>
    <dbReference type="NCBI Taxonomy" id="157069"/>
    <lineage>
        <taxon>Eukaryota</taxon>
        <taxon>Metazoa</taxon>
        <taxon>Spiralia</taxon>
        <taxon>Lophotrochozoa</taxon>
        <taxon>Platyhelminthes</taxon>
        <taxon>Trematoda</taxon>
        <taxon>Digenea</taxon>
        <taxon>Strigeidida</taxon>
        <taxon>Schistosomatoidea</taxon>
        <taxon>Schistosomatidae</taxon>
        <taxon>Trichobilharzia</taxon>
    </lineage>
</organism>
<feature type="transmembrane region" description="Helical" evidence="7">
    <location>
        <begin position="158"/>
        <end position="182"/>
    </location>
</feature>
<keyword evidence="4 7" id="KW-1133">Transmembrane helix</keyword>
<evidence type="ECO:0000313" key="10">
    <source>
        <dbReference type="WBParaSite" id="TREG1_41890.1"/>
    </source>
</evidence>
<proteinExistence type="inferred from homology"/>
<feature type="compositionally biased region" description="Basic and acidic residues" evidence="6">
    <location>
        <begin position="254"/>
        <end position="274"/>
    </location>
</feature>
<evidence type="ECO:0000313" key="9">
    <source>
        <dbReference type="Proteomes" id="UP000050795"/>
    </source>
</evidence>
<dbReference type="GO" id="GO:0012505">
    <property type="term" value="C:endomembrane system"/>
    <property type="evidence" value="ECO:0007669"/>
    <property type="project" value="UniProtKB-SubCell"/>
</dbReference>
<evidence type="ECO:0000256" key="6">
    <source>
        <dbReference type="SAM" id="MobiDB-lite"/>
    </source>
</evidence>
<evidence type="ECO:0000256" key="4">
    <source>
        <dbReference type="ARBA" id="ARBA00022989"/>
    </source>
</evidence>
<evidence type="ECO:0000256" key="2">
    <source>
        <dbReference type="ARBA" id="ARBA00006565"/>
    </source>
</evidence>
<evidence type="ECO:0000256" key="1">
    <source>
        <dbReference type="ARBA" id="ARBA00004127"/>
    </source>
</evidence>
<dbReference type="WBParaSite" id="TREG1_41890.2">
    <property type="protein sequence ID" value="TREG1_41890.2"/>
    <property type="gene ID" value="TREG1_41890"/>
</dbReference>
<dbReference type="WBParaSite" id="TREG1_41890.1">
    <property type="protein sequence ID" value="TREG1_41890.1"/>
    <property type="gene ID" value="TREG1_41890"/>
</dbReference>
<feature type="transmembrane region" description="Helical" evidence="7">
    <location>
        <begin position="215"/>
        <end position="237"/>
    </location>
</feature>
<dbReference type="InterPro" id="IPR050911">
    <property type="entry name" value="DRAM/TMEM150_Autophagy_Mod"/>
</dbReference>
<evidence type="ECO:0000256" key="5">
    <source>
        <dbReference type="ARBA" id="ARBA00023136"/>
    </source>
</evidence>
<dbReference type="Proteomes" id="UP000050795">
    <property type="component" value="Unassembled WGS sequence"/>
</dbReference>
<keyword evidence="3 7" id="KW-0812">Transmembrane</keyword>